<name>A0A0F9HT72_9ZZZZ</name>
<gene>
    <name evidence="1" type="ORF">LCGC14_1745020</name>
</gene>
<protein>
    <submittedName>
        <fullName evidence="1">Uncharacterized protein</fullName>
    </submittedName>
</protein>
<dbReference type="EMBL" id="LAZR01016019">
    <property type="protein sequence ID" value="KKM06332.1"/>
    <property type="molecule type" value="Genomic_DNA"/>
</dbReference>
<organism evidence="1">
    <name type="scientific">marine sediment metagenome</name>
    <dbReference type="NCBI Taxonomy" id="412755"/>
    <lineage>
        <taxon>unclassified sequences</taxon>
        <taxon>metagenomes</taxon>
        <taxon>ecological metagenomes</taxon>
    </lineage>
</organism>
<proteinExistence type="predicted"/>
<comment type="caution">
    <text evidence="1">The sequence shown here is derived from an EMBL/GenBank/DDBJ whole genome shotgun (WGS) entry which is preliminary data.</text>
</comment>
<reference evidence="1" key="1">
    <citation type="journal article" date="2015" name="Nature">
        <title>Complex archaea that bridge the gap between prokaryotes and eukaryotes.</title>
        <authorList>
            <person name="Spang A."/>
            <person name="Saw J.H."/>
            <person name="Jorgensen S.L."/>
            <person name="Zaremba-Niedzwiedzka K."/>
            <person name="Martijn J."/>
            <person name="Lind A.E."/>
            <person name="van Eijk R."/>
            <person name="Schleper C."/>
            <person name="Guy L."/>
            <person name="Ettema T.J."/>
        </authorList>
    </citation>
    <scope>NUCLEOTIDE SEQUENCE</scope>
</reference>
<accession>A0A0F9HT72</accession>
<sequence length="160" mass="18124">MCAVQGHPCGIAGTTSADAEHRHSVTSWTRPFSMSHRTSPRWNSSAKLLENTRLRIRPCLVFLLSAVNRYAQLTYSLLSACVLLKRHPRLVRFIRGGLDPSRQMQRRVFCALANVRSRSVRKGITDQGALQTSSPDRRRRRRFLRGPTHDATVLTDGIMN</sequence>
<evidence type="ECO:0000313" key="1">
    <source>
        <dbReference type="EMBL" id="KKM06332.1"/>
    </source>
</evidence>
<dbReference type="AlphaFoldDB" id="A0A0F9HT72"/>